<evidence type="ECO:0000256" key="3">
    <source>
        <dbReference type="ARBA" id="ARBA00022525"/>
    </source>
</evidence>
<protein>
    <submittedName>
        <fullName evidence="7">Pancreatic triacylglycerol lipase</fullName>
        <ecNumber evidence="7">3.1.1.1</ecNumber>
    </submittedName>
</protein>
<keyword evidence="5" id="KW-0732">Signal</keyword>
<dbReference type="Proteomes" id="UP000276133">
    <property type="component" value="Unassembled WGS sequence"/>
</dbReference>
<dbReference type="InterPro" id="IPR000734">
    <property type="entry name" value="TAG_lipase"/>
</dbReference>
<comment type="similarity">
    <text evidence="2 4">Belongs to the AB hydrolase superfamily. Lipase family.</text>
</comment>
<dbReference type="GO" id="GO:0016298">
    <property type="term" value="F:lipase activity"/>
    <property type="evidence" value="ECO:0007669"/>
    <property type="project" value="InterPro"/>
</dbReference>
<keyword evidence="7" id="KW-0378">Hydrolase</keyword>
<feature type="chain" id="PRO_5018153684" evidence="5">
    <location>
        <begin position="17"/>
        <end position="306"/>
    </location>
</feature>
<dbReference type="Gene3D" id="3.40.50.1820">
    <property type="entry name" value="alpha/beta hydrolase"/>
    <property type="match status" value="1"/>
</dbReference>
<feature type="signal peptide" evidence="5">
    <location>
        <begin position="1"/>
        <end position="16"/>
    </location>
</feature>
<gene>
    <name evidence="7" type="ORF">BpHYR1_017094</name>
</gene>
<evidence type="ECO:0000259" key="6">
    <source>
        <dbReference type="Pfam" id="PF00151"/>
    </source>
</evidence>
<dbReference type="Pfam" id="PF00151">
    <property type="entry name" value="Lipase"/>
    <property type="match status" value="1"/>
</dbReference>
<dbReference type="GO" id="GO:0016042">
    <property type="term" value="P:lipid catabolic process"/>
    <property type="evidence" value="ECO:0007669"/>
    <property type="project" value="TreeGrafter"/>
</dbReference>
<proteinExistence type="inferred from homology"/>
<sequence>MFKYLLYICFFLSIKCWPNFELYTKSNNENYVIINSQNLTNSGFSNAKDTKFLVHGFSGGSSSLISIKNELLKFYDVNVIVVEWGEGARPPNYFSAAANTKKVGEKMADFINEAGLDGSKIHCIGHSLGAHICGFASKIKRIARISGMDPAGPLFVREPVDSRLDKSDADFVDVIHTDSELGIQKPIGHLDFYPNGGKKQNGCILRANDLINAKGNEEKFKVIQVRIEAKGDVGGFLSCSHSKSHQLYAESISMCHFKAVKCSNYVDFLKKVCSCEKNCVQMGYNAKKSDSEGKYFLKTGDSSPHC</sequence>
<dbReference type="InterPro" id="IPR029058">
    <property type="entry name" value="AB_hydrolase_fold"/>
</dbReference>
<reference evidence="7 8" key="1">
    <citation type="journal article" date="2018" name="Sci. Rep.">
        <title>Genomic signatures of local adaptation to the degree of environmental predictability in rotifers.</title>
        <authorList>
            <person name="Franch-Gras L."/>
            <person name="Hahn C."/>
            <person name="Garcia-Roger E.M."/>
            <person name="Carmona M.J."/>
            <person name="Serra M."/>
            <person name="Gomez A."/>
        </authorList>
    </citation>
    <scope>NUCLEOTIDE SEQUENCE [LARGE SCALE GENOMIC DNA]</scope>
    <source>
        <strain evidence="7">HYR1</strain>
    </source>
</reference>
<comment type="subcellular location">
    <subcellularLocation>
        <location evidence="1">Secreted</location>
    </subcellularLocation>
</comment>
<keyword evidence="3" id="KW-0964">Secreted</keyword>
<feature type="domain" description="Lipase" evidence="6">
    <location>
        <begin position="19"/>
        <end position="304"/>
    </location>
</feature>
<evidence type="ECO:0000313" key="7">
    <source>
        <dbReference type="EMBL" id="RNA22544.1"/>
    </source>
</evidence>
<dbReference type="EMBL" id="REGN01003432">
    <property type="protein sequence ID" value="RNA22544.1"/>
    <property type="molecule type" value="Genomic_DNA"/>
</dbReference>
<dbReference type="SUPFAM" id="SSF53474">
    <property type="entry name" value="alpha/beta-Hydrolases"/>
    <property type="match status" value="1"/>
</dbReference>
<dbReference type="GO" id="GO:0106435">
    <property type="term" value="F:carboxylesterase activity"/>
    <property type="evidence" value="ECO:0007669"/>
    <property type="project" value="UniProtKB-EC"/>
</dbReference>
<evidence type="ECO:0000256" key="4">
    <source>
        <dbReference type="RuleBase" id="RU004262"/>
    </source>
</evidence>
<dbReference type="InterPro" id="IPR033906">
    <property type="entry name" value="Lipase_N"/>
</dbReference>
<dbReference type="EC" id="3.1.1.1" evidence="7"/>
<dbReference type="OrthoDB" id="199913at2759"/>
<dbReference type="PANTHER" id="PTHR11610">
    <property type="entry name" value="LIPASE"/>
    <property type="match status" value="1"/>
</dbReference>
<dbReference type="CDD" id="cd00707">
    <property type="entry name" value="Pancreat_lipase_like"/>
    <property type="match status" value="1"/>
</dbReference>
<dbReference type="AlphaFoldDB" id="A0A3M7RGG4"/>
<dbReference type="InterPro" id="IPR013818">
    <property type="entry name" value="Lipase"/>
</dbReference>
<evidence type="ECO:0000256" key="1">
    <source>
        <dbReference type="ARBA" id="ARBA00004613"/>
    </source>
</evidence>
<comment type="caution">
    <text evidence="7">The sequence shown here is derived from an EMBL/GenBank/DDBJ whole genome shotgun (WGS) entry which is preliminary data.</text>
</comment>
<organism evidence="7 8">
    <name type="scientific">Brachionus plicatilis</name>
    <name type="common">Marine rotifer</name>
    <name type="synonym">Brachionus muelleri</name>
    <dbReference type="NCBI Taxonomy" id="10195"/>
    <lineage>
        <taxon>Eukaryota</taxon>
        <taxon>Metazoa</taxon>
        <taxon>Spiralia</taxon>
        <taxon>Gnathifera</taxon>
        <taxon>Rotifera</taxon>
        <taxon>Eurotatoria</taxon>
        <taxon>Monogononta</taxon>
        <taxon>Pseudotrocha</taxon>
        <taxon>Ploima</taxon>
        <taxon>Brachionidae</taxon>
        <taxon>Brachionus</taxon>
    </lineage>
</organism>
<evidence type="ECO:0000256" key="5">
    <source>
        <dbReference type="SAM" id="SignalP"/>
    </source>
</evidence>
<keyword evidence="8" id="KW-1185">Reference proteome</keyword>
<dbReference type="GO" id="GO:0005615">
    <property type="term" value="C:extracellular space"/>
    <property type="evidence" value="ECO:0007669"/>
    <property type="project" value="TreeGrafter"/>
</dbReference>
<accession>A0A3M7RGG4</accession>
<dbReference type="STRING" id="10195.A0A3M7RGG4"/>
<evidence type="ECO:0000313" key="8">
    <source>
        <dbReference type="Proteomes" id="UP000276133"/>
    </source>
</evidence>
<dbReference type="PRINTS" id="PR00821">
    <property type="entry name" value="TAGLIPASE"/>
</dbReference>
<evidence type="ECO:0000256" key="2">
    <source>
        <dbReference type="ARBA" id="ARBA00010701"/>
    </source>
</evidence>
<name>A0A3M7RGG4_BRAPC</name>